<evidence type="ECO:0000313" key="10">
    <source>
        <dbReference type="Proteomes" id="UP000586095"/>
    </source>
</evidence>
<keyword evidence="4 7" id="KW-0812">Transmembrane</keyword>
<dbReference type="EMBL" id="JACCBD010000001">
    <property type="protein sequence ID" value="NYD26238.1"/>
    <property type="molecule type" value="Genomic_DNA"/>
</dbReference>
<dbReference type="InterPro" id="IPR035906">
    <property type="entry name" value="MetI-like_sf"/>
</dbReference>
<dbReference type="GO" id="GO:0048473">
    <property type="term" value="P:D-methionine transmembrane transport"/>
    <property type="evidence" value="ECO:0007669"/>
    <property type="project" value="TreeGrafter"/>
</dbReference>
<feature type="transmembrane region" description="Helical" evidence="7">
    <location>
        <begin position="28"/>
        <end position="50"/>
    </location>
</feature>
<keyword evidence="2 7" id="KW-0813">Transport</keyword>
<keyword evidence="6 7" id="KW-0472">Membrane</keyword>
<feature type="domain" description="ABC transmembrane type-1" evidence="8">
    <location>
        <begin position="23"/>
        <end position="217"/>
    </location>
</feature>
<dbReference type="AlphaFoldDB" id="A0A852R5M7"/>
<evidence type="ECO:0000256" key="6">
    <source>
        <dbReference type="ARBA" id="ARBA00023136"/>
    </source>
</evidence>
<sequence>MNAILTEIQRVFGEHGAEIGTAMAETGYMVLTSIVVAVLIGLPLGVVITLTRAGGILENRGVWLVADLYVTVFRSFPFLLFVVFMIPLTRLVFGTSFGTVAATFPLAFVAVAIYARLTEQILLELPSGLWQAAASMGATVPQTVFRFLLVDGRSGLVYALTSATVSFVSYSTVLGVVGGGGIGDFAMRYGYQRYDFTLMYTTILLIVACVILLQALGLKISRALDKR</sequence>
<keyword evidence="3" id="KW-1003">Cell membrane</keyword>
<comment type="similarity">
    <text evidence="7">Belongs to the binding-protein-dependent transport system permease family.</text>
</comment>
<feature type="transmembrane region" description="Helical" evidence="7">
    <location>
        <begin position="62"/>
        <end position="86"/>
    </location>
</feature>
<dbReference type="PANTHER" id="PTHR30450">
    <property type="entry name" value="ABC TRANSPORTER PERMEASE"/>
    <property type="match status" value="1"/>
</dbReference>
<dbReference type="PROSITE" id="PS50928">
    <property type="entry name" value="ABC_TM1"/>
    <property type="match status" value="1"/>
</dbReference>
<dbReference type="GO" id="GO:0005886">
    <property type="term" value="C:plasma membrane"/>
    <property type="evidence" value="ECO:0007669"/>
    <property type="project" value="UniProtKB-SubCell"/>
</dbReference>
<protein>
    <submittedName>
        <fullName evidence="9">D-methionine transport system permease protein</fullName>
    </submittedName>
</protein>
<evidence type="ECO:0000256" key="3">
    <source>
        <dbReference type="ARBA" id="ARBA00022475"/>
    </source>
</evidence>
<evidence type="ECO:0000313" key="9">
    <source>
        <dbReference type="EMBL" id="NYD26238.1"/>
    </source>
</evidence>
<accession>A0A852R5M7</accession>
<evidence type="ECO:0000259" key="8">
    <source>
        <dbReference type="PROSITE" id="PS50928"/>
    </source>
</evidence>
<evidence type="ECO:0000256" key="7">
    <source>
        <dbReference type="RuleBase" id="RU363032"/>
    </source>
</evidence>
<dbReference type="RefSeq" id="WP_185986503.1">
    <property type="nucleotide sequence ID" value="NZ_BAAALZ010000002.1"/>
</dbReference>
<evidence type="ECO:0000256" key="5">
    <source>
        <dbReference type="ARBA" id="ARBA00022989"/>
    </source>
</evidence>
<dbReference type="SUPFAM" id="SSF161098">
    <property type="entry name" value="MetI-like"/>
    <property type="match status" value="1"/>
</dbReference>
<reference evidence="9 10" key="1">
    <citation type="submission" date="2020-07" db="EMBL/GenBank/DDBJ databases">
        <title>Sequencing the genomes of 1000 actinobacteria strains.</title>
        <authorList>
            <person name="Klenk H.-P."/>
        </authorList>
    </citation>
    <scope>NUCLEOTIDE SEQUENCE [LARGE SCALE GENOMIC DNA]</scope>
    <source>
        <strain evidence="9 10">DSM 17380</strain>
    </source>
</reference>
<gene>
    <name evidence="9" type="ORF">BJ960_001041</name>
</gene>
<dbReference type="Pfam" id="PF00528">
    <property type="entry name" value="BPD_transp_1"/>
    <property type="match status" value="1"/>
</dbReference>
<dbReference type="InterPro" id="IPR051322">
    <property type="entry name" value="AA_ABC_Transporter_Permease"/>
</dbReference>
<organism evidence="9 10">
    <name type="scientific">Leucobacter aridicollis</name>
    <dbReference type="NCBI Taxonomy" id="283878"/>
    <lineage>
        <taxon>Bacteria</taxon>
        <taxon>Bacillati</taxon>
        <taxon>Actinomycetota</taxon>
        <taxon>Actinomycetes</taxon>
        <taxon>Micrococcales</taxon>
        <taxon>Microbacteriaceae</taxon>
        <taxon>Leucobacter</taxon>
    </lineage>
</organism>
<proteinExistence type="inferred from homology"/>
<keyword evidence="5 7" id="KW-1133">Transmembrane helix</keyword>
<dbReference type="CDD" id="cd06261">
    <property type="entry name" value="TM_PBP2"/>
    <property type="match status" value="1"/>
</dbReference>
<keyword evidence="10" id="KW-1185">Reference proteome</keyword>
<evidence type="ECO:0000256" key="2">
    <source>
        <dbReference type="ARBA" id="ARBA00022448"/>
    </source>
</evidence>
<feature type="transmembrane region" description="Helical" evidence="7">
    <location>
        <begin position="198"/>
        <end position="218"/>
    </location>
</feature>
<feature type="transmembrane region" description="Helical" evidence="7">
    <location>
        <begin position="92"/>
        <end position="115"/>
    </location>
</feature>
<dbReference type="PANTHER" id="PTHR30450:SF1">
    <property type="entry name" value="D-METHIONINE TRANSPORT SYSTEM PERMEASE PROTEIN METI-RELATED"/>
    <property type="match status" value="1"/>
</dbReference>
<comment type="subcellular location">
    <subcellularLocation>
        <location evidence="1 7">Cell membrane</location>
        <topology evidence="1 7">Multi-pass membrane protein</topology>
    </subcellularLocation>
</comment>
<feature type="transmembrane region" description="Helical" evidence="7">
    <location>
        <begin position="156"/>
        <end position="178"/>
    </location>
</feature>
<dbReference type="InterPro" id="IPR000515">
    <property type="entry name" value="MetI-like"/>
</dbReference>
<comment type="caution">
    <text evidence="9">The sequence shown here is derived from an EMBL/GenBank/DDBJ whole genome shotgun (WGS) entry which is preliminary data.</text>
</comment>
<evidence type="ECO:0000256" key="1">
    <source>
        <dbReference type="ARBA" id="ARBA00004651"/>
    </source>
</evidence>
<dbReference type="Gene3D" id="1.10.3720.10">
    <property type="entry name" value="MetI-like"/>
    <property type="match status" value="1"/>
</dbReference>
<name>A0A852R5M7_9MICO</name>
<dbReference type="Proteomes" id="UP000586095">
    <property type="component" value="Unassembled WGS sequence"/>
</dbReference>
<evidence type="ECO:0000256" key="4">
    <source>
        <dbReference type="ARBA" id="ARBA00022692"/>
    </source>
</evidence>